<dbReference type="Pfam" id="PF09956">
    <property type="entry name" value="Phage_cement_2"/>
    <property type="match status" value="1"/>
</dbReference>
<reference evidence="1 2" key="1">
    <citation type="submission" date="2016-10" db="EMBL/GenBank/DDBJ databases">
        <authorList>
            <person name="de Groot N.N."/>
        </authorList>
    </citation>
    <scope>NUCLEOTIDE SEQUENCE [LARGE SCALE GENOMIC DNA]</scope>
    <source>
        <strain evidence="1 2">S137</strain>
    </source>
</reference>
<evidence type="ECO:0000313" key="2">
    <source>
        <dbReference type="Proteomes" id="UP000182412"/>
    </source>
</evidence>
<dbReference type="Proteomes" id="UP000182412">
    <property type="component" value="Unassembled WGS sequence"/>
</dbReference>
<gene>
    <name evidence="1" type="ORF">SAMN05216366_102127</name>
</gene>
<dbReference type="InterPro" id="IPR011231">
    <property type="entry name" value="Phage_VT1-Sakai_H0018"/>
</dbReference>
<evidence type="ECO:0000313" key="1">
    <source>
        <dbReference type="EMBL" id="SDO86364.1"/>
    </source>
</evidence>
<dbReference type="EMBL" id="FNJQ01000002">
    <property type="protein sequence ID" value="SDO86364.1"/>
    <property type="molecule type" value="Genomic_DNA"/>
</dbReference>
<protein>
    <submittedName>
        <fullName evidence="1">Uncharacterized conserved protein</fullName>
    </submittedName>
</protein>
<accession>A0A1H0N0Y9</accession>
<name>A0A1H0N0Y9_SELRU</name>
<proteinExistence type="predicted"/>
<organism evidence="1 2">
    <name type="scientific">Selenomonas ruminantium</name>
    <dbReference type="NCBI Taxonomy" id="971"/>
    <lineage>
        <taxon>Bacteria</taxon>
        <taxon>Bacillati</taxon>
        <taxon>Bacillota</taxon>
        <taxon>Negativicutes</taxon>
        <taxon>Selenomonadales</taxon>
        <taxon>Selenomonadaceae</taxon>
        <taxon>Selenomonas</taxon>
    </lineage>
</organism>
<dbReference type="OrthoDB" id="1683660at2"/>
<sequence>MAYIGQPIPSTVTHISSLKVSDGKSVNVTVPSGTAIEAGKFYQFSGFFGAVLKTVTAAQNTAGVEVALQLEPCEYVTDQIDTTKTFSKGSELYFDTTNGVFTDTSAAGLLVVGKVSEAKDEANTIQFIRYPQITTVPAAATSGTE</sequence>
<dbReference type="AlphaFoldDB" id="A0A1H0N0Y9"/>
<dbReference type="RefSeq" id="WP_074571116.1">
    <property type="nucleotide sequence ID" value="NZ_FNJQ01000002.1"/>
</dbReference>